<evidence type="ECO:0000313" key="1">
    <source>
        <dbReference type="EMBL" id="KAI5649431.1"/>
    </source>
</evidence>
<organism evidence="1 2">
    <name type="scientific">Catharanthus roseus</name>
    <name type="common">Madagascar periwinkle</name>
    <name type="synonym">Vinca rosea</name>
    <dbReference type="NCBI Taxonomy" id="4058"/>
    <lineage>
        <taxon>Eukaryota</taxon>
        <taxon>Viridiplantae</taxon>
        <taxon>Streptophyta</taxon>
        <taxon>Embryophyta</taxon>
        <taxon>Tracheophyta</taxon>
        <taxon>Spermatophyta</taxon>
        <taxon>Magnoliopsida</taxon>
        <taxon>eudicotyledons</taxon>
        <taxon>Gunneridae</taxon>
        <taxon>Pentapetalae</taxon>
        <taxon>asterids</taxon>
        <taxon>lamiids</taxon>
        <taxon>Gentianales</taxon>
        <taxon>Apocynaceae</taxon>
        <taxon>Rauvolfioideae</taxon>
        <taxon>Vinceae</taxon>
        <taxon>Catharanthinae</taxon>
        <taxon>Catharanthus</taxon>
    </lineage>
</organism>
<evidence type="ECO:0000313" key="2">
    <source>
        <dbReference type="Proteomes" id="UP001060085"/>
    </source>
</evidence>
<comment type="caution">
    <text evidence="1">The sequence shown here is derived from an EMBL/GenBank/DDBJ whole genome shotgun (WGS) entry which is preliminary data.</text>
</comment>
<sequence length="194" mass="23241">MDHFEDYLRENVIFECDLDPNTFDELLESEEYVDRRHLISTDRIFNSKVELVDWAKETTMKVNIYLIIIRYLRLGTSYHRLYVILACECGGAIKSRTKPRVDDDEEEEEEEEVPIKRRGPYETKKHGCIFKLKGEQMVMSENWQLFVHDERHNHKIGVYSHGHAQAARLTEEHLKQTEKFRKSHVPPRNMLRFF</sequence>
<protein>
    <submittedName>
        <fullName evidence="1">Uncharacterized protein</fullName>
    </submittedName>
</protein>
<keyword evidence="2" id="KW-1185">Reference proteome</keyword>
<dbReference type="Proteomes" id="UP001060085">
    <property type="component" value="Linkage Group LG08"/>
</dbReference>
<proteinExistence type="predicted"/>
<dbReference type="EMBL" id="CM044708">
    <property type="protein sequence ID" value="KAI5649431.1"/>
    <property type="molecule type" value="Genomic_DNA"/>
</dbReference>
<name>A0ACB9ZP12_CATRO</name>
<gene>
    <name evidence="1" type="ORF">M9H77_35436</name>
</gene>
<reference evidence="2" key="1">
    <citation type="journal article" date="2023" name="Nat. Plants">
        <title>Single-cell RNA sequencing provides a high-resolution roadmap for understanding the multicellular compartmentation of specialized metabolism.</title>
        <authorList>
            <person name="Sun S."/>
            <person name="Shen X."/>
            <person name="Li Y."/>
            <person name="Li Y."/>
            <person name="Wang S."/>
            <person name="Li R."/>
            <person name="Zhang H."/>
            <person name="Shen G."/>
            <person name="Guo B."/>
            <person name="Wei J."/>
            <person name="Xu J."/>
            <person name="St-Pierre B."/>
            <person name="Chen S."/>
            <person name="Sun C."/>
        </authorList>
    </citation>
    <scope>NUCLEOTIDE SEQUENCE [LARGE SCALE GENOMIC DNA]</scope>
</reference>
<accession>A0ACB9ZP12</accession>